<sequence length="1026" mass="113563">MRPSPLVLDDIVKSLAHKGEQVPLVGYPKDDSVMDFELYTARHLNLLIERAAKYYQRLLPIEATSEPIVALVGPSDLDYLIAKFALSRIGFGILLLSTRLTPEACLKLMKENDCRTVIQAPSRLALNLGDRAHDLDSSVSVYKIATRDIYRDASWDSQVLDWSELDAESASQRTAIVYHSSGSTGLPKSIATTHCKLLAPIPTGNGTTVLTSSPLCHAFASKLTINCMMVEKCMYLTNANMPLTAQTLAEICRVVQPQVFLTVPYVLKLMAETDDGVSELIKCRSVVSSGSQLSDELGDKLVEAGVNIEVLFAGTEPGMVGSSINRPSDDNAWNYFRLVPAVQQNVQYKPLGNNTFELVYLSTLPTLNMFNSDDPPGSFHSSDIVTPHPTIPNAWKYVGRIDDRISLSTGEKVLPLPMEGRVRQEAFVREAVVFGIDRSVPGLLVFKADAAREMSDEQFISAIWSAIKAANAKTEAFGRIGREMVVCLPVDAQVPMADKESIIRSKVYNMYEQQIQGAYHKLEYGSQGGLQLSLPELERFILKLVHEQISVNISDAETEFHQAGMDSLQAIRLRGLILRKVAVKAGKKLSQNVVFESGNVKRLAVKIHCSGNNEQEDEAEDGISLMRNLISEFSTFSPHTPGSRHMSSASVVLLTGATGSLGAHLLSELLSSTTVSEVFCIVRGSEPLLRLHHALKSRSLPQNRLRHKVKVINSNISLSNLDMDDAIVSVLKHKLTHVIHAAWPVNFQLGLRAFKPQLQILHSLLQLCLSVTSSQPAKFIFCSSISVALATAPPACIPETAMVDIKQAQATGYARSKLVSERILEVAMASAGARVQVLRIGQVVGDTRHGLWNDSEAWPLVIRSALTLKTLPAFDMMCSWLPVDVLAKTILEVGVEQDCNRENSFLNIENPCRFHWTRDLLAELKKKGLEFKTEDSQIWLRRLTEYQNKTPDESAVQQNPAVKLSEYFEQFVDNLDRESTGDCRKVTFDTTKARKCSEHLQNAPDVLATGLVGKFLKKWMAEWQQK</sequence>
<evidence type="ECO:0000259" key="5">
    <source>
        <dbReference type="Pfam" id="PF07993"/>
    </source>
</evidence>
<evidence type="ECO:0000259" key="4">
    <source>
        <dbReference type="Pfam" id="PF00550"/>
    </source>
</evidence>
<dbReference type="HOGENOM" id="CLU_002220_2_1_1"/>
<dbReference type="Pfam" id="PF00501">
    <property type="entry name" value="AMP-binding"/>
    <property type="match status" value="1"/>
</dbReference>
<dbReference type="PROSITE" id="PS00012">
    <property type="entry name" value="PHOSPHOPANTETHEINE"/>
    <property type="match status" value="1"/>
</dbReference>
<dbReference type="SUPFAM" id="SSF47336">
    <property type="entry name" value="ACP-like"/>
    <property type="match status" value="1"/>
</dbReference>
<dbReference type="InterPro" id="IPR051414">
    <property type="entry name" value="Adenylate-forming_Reductase"/>
</dbReference>
<dbReference type="STRING" id="1043004.A0A074X3E6"/>
<dbReference type="Pfam" id="PF07993">
    <property type="entry name" value="NAD_binding_4"/>
    <property type="match status" value="1"/>
</dbReference>
<keyword evidence="1" id="KW-0596">Phosphopantetheine</keyword>
<dbReference type="PANTHER" id="PTHR43439">
    <property type="entry name" value="PHENYLACETATE-COENZYME A LIGASE"/>
    <property type="match status" value="1"/>
</dbReference>
<dbReference type="InterPro" id="IPR009081">
    <property type="entry name" value="PP-bd_ACP"/>
</dbReference>
<dbReference type="Gene3D" id="1.10.1200.10">
    <property type="entry name" value="ACP-like"/>
    <property type="match status" value="1"/>
</dbReference>
<dbReference type="InterPro" id="IPR020845">
    <property type="entry name" value="AMP-binding_CS"/>
</dbReference>
<dbReference type="PROSITE" id="PS00455">
    <property type="entry name" value="AMP_BINDING"/>
    <property type="match status" value="1"/>
</dbReference>
<keyword evidence="7" id="KW-1185">Reference proteome</keyword>
<dbReference type="EMBL" id="KL584702">
    <property type="protein sequence ID" value="KEQ78284.1"/>
    <property type="molecule type" value="Genomic_DNA"/>
</dbReference>
<keyword evidence="2" id="KW-0597">Phosphoprotein</keyword>
<name>A0A074X3E6_9PEZI</name>
<dbReference type="Pfam" id="PF00550">
    <property type="entry name" value="PP-binding"/>
    <property type="match status" value="1"/>
</dbReference>
<dbReference type="OrthoDB" id="429813at2759"/>
<evidence type="ECO:0000256" key="2">
    <source>
        <dbReference type="ARBA" id="ARBA00022553"/>
    </source>
</evidence>
<reference evidence="6 7" key="1">
    <citation type="journal article" date="2014" name="BMC Genomics">
        <title>Genome sequencing of four Aureobasidium pullulans varieties: biotechnological potential, stress tolerance, and description of new species.</title>
        <authorList>
            <person name="Gostin Ar C."/>
            <person name="Ohm R.A."/>
            <person name="Kogej T."/>
            <person name="Sonjak S."/>
            <person name="Turk M."/>
            <person name="Zajc J."/>
            <person name="Zalar P."/>
            <person name="Grube M."/>
            <person name="Sun H."/>
            <person name="Han J."/>
            <person name="Sharma A."/>
            <person name="Chiniquy J."/>
            <person name="Ngan C.Y."/>
            <person name="Lipzen A."/>
            <person name="Barry K."/>
            <person name="Grigoriev I.V."/>
            <person name="Gunde-Cimerman N."/>
        </authorList>
    </citation>
    <scope>NUCLEOTIDE SEQUENCE [LARGE SCALE GENOMIC DNA]</scope>
    <source>
        <strain evidence="6 7">CBS 147.97</strain>
    </source>
</reference>
<evidence type="ECO:0000256" key="1">
    <source>
        <dbReference type="ARBA" id="ARBA00022450"/>
    </source>
</evidence>
<dbReference type="Pfam" id="PF23562">
    <property type="entry name" value="AMP-binding_C_3"/>
    <property type="match status" value="1"/>
</dbReference>
<dbReference type="InterPro" id="IPR036736">
    <property type="entry name" value="ACP-like_sf"/>
</dbReference>
<dbReference type="PANTHER" id="PTHR43439:SF2">
    <property type="entry name" value="ENZYME, PUTATIVE (JCVI)-RELATED"/>
    <property type="match status" value="1"/>
</dbReference>
<dbReference type="RefSeq" id="XP_013432312.1">
    <property type="nucleotide sequence ID" value="XM_013576858.1"/>
</dbReference>
<gene>
    <name evidence="6" type="ORF">M436DRAFT_69381</name>
</gene>
<feature type="domain" description="Carrier" evidence="4">
    <location>
        <begin position="540"/>
        <end position="604"/>
    </location>
</feature>
<accession>A0A074X3E6</accession>
<dbReference type="SUPFAM" id="SSF51735">
    <property type="entry name" value="NAD(P)-binding Rossmann-fold domains"/>
    <property type="match status" value="1"/>
</dbReference>
<dbReference type="InterPro" id="IPR006162">
    <property type="entry name" value="Ppantetheine_attach_site"/>
</dbReference>
<dbReference type="Gene3D" id="3.40.50.12780">
    <property type="entry name" value="N-terminal domain of ligase-like"/>
    <property type="match status" value="1"/>
</dbReference>
<evidence type="ECO:0000313" key="7">
    <source>
        <dbReference type="Proteomes" id="UP000027730"/>
    </source>
</evidence>
<proteinExistence type="predicted"/>
<evidence type="ECO:0000313" key="6">
    <source>
        <dbReference type="EMBL" id="KEQ78284.1"/>
    </source>
</evidence>
<dbReference type="GeneID" id="25414577"/>
<feature type="domain" description="Thioester reductase (TE)" evidence="5">
    <location>
        <begin position="654"/>
        <end position="890"/>
    </location>
</feature>
<protein>
    <submittedName>
        <fullName evidence="6">Putative NRPS-like enzyme</fullName>
    </submittedName>
</protein>
<dbReference type="SUPFAM" id="SSF56801">
    <property type="entry name" value="Acetyl-CoA synthetase-like"/>
    <property type="match status" value="1"/>
</dbReference>
<dbReference type="AlphaFoldDB" id="A0A074X3E6"/>
<organism evidence="6 7">
    <name type="scientific">Aureobasidium namibiae CBS 147.97</name>
    <dbReference type="NCBI Taxonomy" id="1043004"/>
    <lineage>
        <taxon>Eukaryota</taxon>
        <taxon>Fungi</taxon>
        <taxon>Dikarya</taxon>
        <taxon>Ascomycota</taxon>
        <taxon>Pezizomycotina</taxon>
        <taxon>Dothideomycetes</taxon>
        <taxon>Dothideomycetidae</taxon>
        <taxon>Dothideales</taxon>
        <taxon>Saccotheciaceae</taxon>
        <taxon>Aureobasidium</taxon>
    </lineage>
</organism>
<dbReference type="InterPro" id="IPR000873">
    <property type="entry name" value="AMP-dep_synth/lig_dom"/>
</dbReference>
<dbReference type="InterPro" id="IPR036291">
    <property type="entry name" value="NAD(P)-bd_dom_sf"/>
</dbReference>
<dbReference type="Proteomes" id="UP000027730">
    <property type="component" value="Unassembled WGS sequence"/>
</dbReference>
<dbReference type="Gene3D" id="3.40.50.720">
    <property type="entry name" value="NAD(P)-binding Rossmann-like Domain"/>
    <property type="match status" value="1"/>
</dbReference>
<feature type="domain" description="AMP-dependent synthetase/ligase" evidence="3">
    <location>
        <begin position="36"/>
        <end position="331"/>
    </location>
</feature>
<dbReference type="InterPro" id="IPR013120">
    <property type="entry name" value="FAR_NAD-bd"/>
</dbReference>
<evidence type="ECO:0000259" key="3">
    <source>
        <dbReference type="Pfam" id="PF00501"/>
    </source>
</evidence>
<dbReference type="InterPro" id="IPR042099">
    <property type="entry name" value="ANL_N_sf"/>
</dbReference>